<dbReference type="AlphaFoldDB" id="A0AAV8VGZ5"/>
<evidence type="ECO:0008006" key="3">
    <source>
        <dbReference type="Google" id="ProtNLM"/>
    </source>
</evidence>
<evidence type="ECO:0000313" key="1">
    <source>
        <dbReference type="EMBL" id="KAJ8913250.1"/>
    </source>
</evidence>
<protein>
    <recommendedName>
        <fullName evidence="3">Toxin-antitoxin system HicB family antitoxin</fullName>
    </recommendedName>
</protein>
<evidence type="ECO:0000313" key="2">
    <source>
        <dbReference type="Proteomes" id="UP001159042"/>
    </source>
</evidence>
<proteinExistence type="predicted"/>
<gene>
    <name evidence="1" type="ORF">NQ315_012868</name>
</gene>
<keyword evidence="2" id="KW-1185">Reference proteome</keyword>
<dbReference type="EMBL" id="JANEYG010000098">
    <property type="protein sequence ID" value="KAJ8913250.1"/>
    <property type="molecule type" value="Genomic_DNA"/>
</dbReference>
<accession>A0AAV8VGZ5</accession>
<name>A0AAV8VGZ5_9CUCU</name>
<comment type="caution">
    <text evidence="1">The sequence shown here is derived from an EMBL/GenBank/DDBJ whole genome shotgun (WGS) entry which is preliminary data.</text>
</comment>
<dbReference type="Proteomes" id="UP001159042">
    <property type="component" value="Unassembled WGS sequence"/>
</dbReference>
<organism evidence="1 2">
    <name type="scientific">Exocentrus adspersus</name>
    <dbReference type="NCBI Taxonomy" id="1586481"/>
    <lineage>
        <taxon>Eukaryota</taxon>
        <taxon>Metazoa</taxon>
        <taxon>Ecdysozoa</taxon>
        <taxon>Arthropoda</taxon>
        <taxon>Hexapoda</taxon>
        <taxon>Insecta</taxon>
        <taxon>Pterygota</taxon>
        <taxon>Neoptera</taxon>
        <taxon>Endopterygota</taxon>
        <taxon>Coleoptera</taxon>
        <taxon>Polyphaga</taxon>
        <taxon>Cucujiformia</taxon>
        <taxon>Chrysomeloidea</taxon>
        <taxon>Cerambycidae</taxon>
        <taxon>Lamiinae</taxon>
        <taxon>Acanthocinini</taxon>
        <taxon>Exocentrus</taxon>
    </lineage>
</organism>
<reference evidence="1 2" key="1">
    <citation type="journal article" date="2023" name="Insect Mol. Biol.">
        <title>Genome sequencing provides insights into the evolution of gene families encoding plant cell wall-degrading enzymes in longhorned beetles.</title>
        <authorList>
            <person name="Shin N.R."/>
            <person name="Okamura Y."/>
            <person name="Kirsch R."/>
            <person name="Pauchet Y."/>
        </authorList>
    </citation>
    <scope>NUCLEOTIDE SEQUENCE [LARGE SCALE GENOMIC DNA]</scope>
    <source>
        <strain evidence="1">EAD_L_NR</strain>
    </source>
</reference>
<sequence>MSFYLSEEVRQELKKASEDHLSINKVIEEALSEEVTIDTALQVVESLEQASLGNNLSLIRKPVKSRAASPTD</sequence>